<gene>
    <name evidence="1" type="ORF">HYPSUDRAFT_150902</name>
</gene>
<proteinExistence type="predicted"/>
<sequence>MTPSDFHRQRCITFFGQFLSYFLLPFISPDWSLSQQIESLSAYAHLAAALHLKHGTACLTGALYADSQAVVKNIVFITARLQIMDGNLTFFIIQEGTDRLEGLFGDTRTQDHSRNFDIKQLCEKLSIATLIDGAFERNPELDRGHRRLSILGTLGIDHINPKSWKGDTHVGNVDLHIQWENGRQKAINLLRE</sequence>
<keyword evidence="2" id="KW-1185">Reference proteome</keyword>
<accession>A0A0D2NZW9</accession>
<organism evidence="1 2">
    <name type="scientific">Hypholoma sublateritium (strain FD-334 SS-4)</name>
    <dbReference type="NCBI Taxonomy" id="945553"/>
    <lineage>
        <taxon>Eukaryota</taxon>
        <taxon>Fungi</taxon>
        <taxon>Dikarya</taxon>
        <taxon>Basidiomycota</taxon>
        <taxon>Agaricomycotina</taxon>
        <taxon>Agaricomycetes</taxon>
        <taxon>Agaricomycetidae</taxon>
        <taxon>Agaricales</taxon>
        <taxon>Agaricineae</taxon>
        <taxon>Strophariaceae</taxon>
        <taxon>Hypholoma</taxon>
    </lineage>
</organism>
<dbReference type="AlphaFoldDB" id="A0A0D2NZW9"/>
<protein>
    <submittedName>
        <fullName evidence="1">Uncharacterized protein</fullName>
    </submittedName>
</protein>
<name>A0A0D2NZW9_HYPSF</name>
<evidence type="ECO:0000313" key="2">
    <source>
        <dbReference type="Proteomes" id="UP000054270"/>
    </source>
</evidence>
<feature type="non-terminal residue" evidence="1">
    <location>
        <position position="192"/>
    </location>
</feature>
<reference evidence="2" key="1">
    <citation type="submission" date="2014-04" db="EMBL/GenBank/DDBJ databases">
        <title>Evolutionary Origins and Diversification of the Mycorrhizal Mutualists.</title>
        <authorList>
            <consortium name="DOE Joint Genome Institute"/>
            <consortium name="Mycorrhizal Genomics Consortium"/>
            <person name="Kohler A."/>
            <person name="Kuo A."/>
            <person name="Nagy L.G."/>
            <person name="Floudas D."/>
            <person name="Copeland A."/>
            <person name="Barry K.W."/>
            <person name="Cichocki N."/>
            <person name="Veneault-Fourrey C."/>
            <person name="LaButti K."/>
            <person name="Lindquist E.A."/>
            <person name="Lipzen A."/>
            <person name="Lundell T."/>
            <person name="Morin E."/>
            <person name="Murat C."/>
            <person name="Riley R."/>
            <person name="Ohm R."/>
            <person name="Sun H."/>
            <person name="Tunlid A."/>
            <person name="Henrissat B."/>
            <person name="Grigoriev I.V."/>
            <person name="Hibbett D.S."/>
            <person name="Martin F."/>
        </authorList>
    </citation>
    <scope>NUCLEOTIDE SEQUENCE [LARGE SCALE GENOMIC DNA]</scope>
    <source>
        <strain evidence="2">FD-334 SS-4</strain>
    </source>
</reference>
<dbReference type="EMBL" id="KN817700">
    <property type="protein sequence ID" value="KJA13990.1"/>
    <property type="molecule type" value="Genomic_DNA"/>
</dbReference>
<dbReference type="STRING" id="945553.A0A0D2NZW9"/>
<dbReference type="Proteomes" id="UP000054270">
    <property type="component" value="Unassembled WGS sequence"/>
</dbReference>
<dbReference type="OrthoDB" id="3048541at2759"/>
<dbReference type="OMA" id="VALESEW"/>
<evidence type="ECO:0000313" key="1">
    <source>
        <dbReference type="EMBL" id="KJA13990.1"/>
    </source>
</evidence>